<dbReference type="PANTHER" id="PTHR31410:SF1">
    <property type="entry name" value="POST-GPI ATTACHMENT TO PROTEINS FACTOR 4"/>
    <property type="match status" value="1"/>
</dbReference>
<dbReference type="PANTHER" id="PTHR31410">
    <property type="entry name" value="TRANSMEMBRANE PROTEIN 246"/>
    <property type="match status" value="1"/>
</dbReference>
<dbReference type="GO" id="GO:0006506">
    <property type="term" value="P:GPI anchor biosynthetic process"/>
    <property type="evidence" value="ECO:0007669"/>
    <property type="project" value="InterPro"/>
</dbReference>
<evidence type="ECO:0000313" key="3">
    <source>
        <dbReference type="EMBL" id="KAG5926703.1"/>
    </source>
</evidence>
<dbReference type="GO" id="GO:0016757">
    <property type="term" value="F:glycosyltransferase activity"/>
    <property type="evidence" value="ECO:0007669"/>
    <property type="project" value="InterPro"/>
</dbReference>
<accession>A0A8K0J777</accession>
<proteinExistence type="predicted"/>
<feature type="transmembrane region" description="Helical" evidence="2">
    <location>
        <begin position="290"/>
        <end position="307"/>
    </location>
</feature>
<comment type="caution">
    <text evidence="3">The sequence shown here is derived from an EMBL/GenBank/DDBJ whole genome shotgun (WGS) entry which is preliminary data.</text>
</comment>
<feature type="region of interest" description="Disordered" evidence="1">
    <location>
        <begin position="233"/>
        <end position="260"/>
    </location>
</feature>
<keyword evidence="2" id="KW-1133">Transmembrane helix</keyword>
<sequence>MGLLLPRPRESRFLLGKVLAGCALILCSVWYAQTHFYRDPGSRFFDRRRAYEQKYSRHRASEVQSFVGQLANVSAAVTRPAPDEQAGGAQDPGPTLCVTIPSVRRTHTQYVETTVASALLGLLPPERRDIHLNVFFAHTDPAEHPTWHQPWVSRAVDAMYTYNLSSAQDGQRLRQLEQQGDFSEKGVLDYAYALEQCHSMETPYVAVLEDDIMLADGWLIHLLTGLRQLPGAAERRPSLPPLPPPSSSSPARDRARAPSPPHKSWLYVRMFNQERSTGWSSIRIGANHEPLIILAIWLTAAPPILLARRRWKAAHLLLDSASLLVLFVLLIPSYVLLFFQSGKASLWPPSRGIADEPFGCCSQIMVFPREQVLPLVDFLRRKRRGQIDLLLNDRAVEEGLTRYALYPVMAQHIGLDSARATAMAEAQAVWSMAYEDLDPETLHHDHERLVDEYYRG</sequence>
<keyword evidence="2" id="KW-0472">Membrane</keyword>
<keyword evidence="4" id="KW-1185">Reference proteome</keyword>
<feature type="transmembrane region" description="Helical" evidence="2">
    <location>
        <begin position="316"/>
        <end position="339"/>
    </location>
</feature>
<keyword evidence="2" id="KW-0812">Transmembrane</keyword>
<gene>
    <name evidence="3" type="ORF">E4U42_003026</name>
</gene>
<dbReference type="CDD" id="cd22189">
    <property type="entry name" value="PGAP4-like_fungal"/>
    <property type="match status" value="1"/>
</dbReference>
<evidence type="ECO:0000256" key="1">
    <source>
        <dbReference type="SAM" id="MobiDB-lite"/>
    </source>
</evidence>
<dbReference type="AlphaFoldDB" id="A0A8K0J777"/>
<evidence type="ECO:0008006" key="5">
    <source>
        <dbReference type="Google" id="ProtNLM"/>
    </source>
</evidence>
<evidence type="ECO:0000256" key="2">
    <source>
        <dbReference type="SAM" id="Phobius"/>
    </source>
</evidence>
<evidence type="ECO:0000313" key="4">
    <source>
        <dbReference type="Proteomes" id="UP000811619"/>
    </source>
</evidence>
<name>A0A8K0J777_9HYPO</name>
<reference evidence="3" key="1">
    <citation type="journal article" date="2020" name="bioRxiv">
        <title>Whole genome comparisons of ergot fungi reveals the divergence and evolution of species within the genus Claviceps are the result of varying mechanisms driving genome evolution and host range expansion.</title>
        <authorList>
            <person name="Wyka S.A."/>
            <person name="Mondo S.J."/>
            <person name="Liu M."/>
            <person name="Dettman J."/>
            <person name="Nalam V."/>
            <person name="Broders K.D."/>
        </authorList>
    </citation>
    <scope>NUCLEOTIDE SEQUENCE</scope>
    <source>
        <strain evidence="3">CCC 489</strain>
    </source>
</reference>
<protein>
    <recommendedName>
        <fullName evidence="5">Integral membrane protein</fullName>
    </recommendedName>
</protein>
<dbReference type="InterPro" id="IPR029675">
    <property type="entry name" value="PGAP4"/>
</dbReference>
<dbReference type="OrthoDB" id="2016523at2759"/>
<feature type="transmembrane region" description="Helical" evidence="2">
    <location>
        <begin position="12"/>
        <end position="32"/>
    </location>
</feature>
<feature type="compositionally biased region" description="Pro residues" evidence="1">
    <location>
        <begin position="238"/>
        <end position="247"/>
    </location>
</feature>
<organism evidence="3 4">
    <name type="scientific">Claviceps africana</name>
    <dbReference type="NCBI Taxonomy" id="83212"/>
    <lineage>
        <taxon>Eukaryota</taxon>
        <taxon>Fungi</taxon>
        <taxon>Dikarya</taxon>
        <taxon>Ascomycota</taxon>
        <taxon>Pezizomycotina</taxon>
        <taxon>Sordariomycetes</taxon>
        <taxon>Hypocreomycetidae</taxon>
        <taxon>Hypocreales</taxon>
        <taxon>Clavicipitaceae</taxon>
        <taxon>Claviceps</taxon>
    </lineage>
</organism>
<dbReference type="EMBL" id="SRPY01000243">
    <property type="protein sequence ID" value="KAG5926703.1"/>
    <property type="molecule type" value="Genomic_DNA"/>
</dbReference>
<dbReference type="GO" id="GO:0000139">
    <property type="term" value="C:Golgi membrane"/>
    <property type="evidence" value="ECO:0007669"/>
    <property type="project" value="InterPro"/>
</dbReference>
<dbReference type="Proteomes" id="UP000811619">
    <property type="component" value="Unassembled WGS sequence"/>
</dbReference>